<comment type="subcellular location">
    <subcellularLocation>
        <location evidence="1">Membrane</location>
        <topology evidence="1">Multi-pass membrane protein</topology>
    </subcellularLocation>
</comment>
<dbReference type="Gene3D" id="6.10.280.80">
    <property type="entry name" value="NCX, peripheral helical region"/>
    <property type="match status" value="1"/>
</dbReference>
<evidence type="ECO:0000256" key="4">
    <source>
        <dbReference type="ARBA" id="ARBA00023136"/>
    </source>
</evidence>
<accession>A0A1G8ZJS6</accession>
<dbReference type="RefSeq" id="WP_245656915.1">
    <property type="nucleotide sequence ID" value="NZ_FNFV01000001.1"/>
</dbReference>
<gene>
    <name evidence="7" type="ORF">SAMN05216257_101748</name>
</gene>
<evidence type="ECO:0000256" key="5">
    <source>
        <dbReference type="SAM" id="Phobius"/>
    </source>
</evidence>
<sequence length="320" mass="32757">MIDAVMVIAGLALLYAGGEALVRGSVALARRLRVSKLVIGLVVVGFGTSMPELIVSIDAALAGTPEIVLGTVVGSNIANVLLLVGTAAVIAPLAGWMRGAVRESMTLVAVTLLMYALLREDVIGRVQGALLLTGLVAYLVTTHWLERRERQASLHEIEAAAVEPLPAGGASYALLFVVGGLVGLVLGADLLVDGAVDLARLLGVSEAVIGLSLVAIGTSLPELAATVVAAMRRQGDVVLGNVIGSCIFRILGITGLTATVQPLTVDPRFAGVDGIGLVLSAVLLALLLALRPSIGRLWGGTMLIAYGAYVAFLYTNGAPS</sequence>
<keyword evidence="3 5" id="KW-1133">Transmembrane helix</keyword>
<organism evidence="7 8">
    <name type="scientific">Meinhardsimonia xiamenensis</name>
    <dbReference type="NCBI Taxonomy" id="990712"/>
    <lineage>
        <taxon>Bacteria</taxon>
        <taxon>Pseudomonadati</taxon>
        <taxon>Pseudomonadota</taxon>
        <taxon>Alphaproteobacteria</taxon>
        <taxon>Rhodobacterales</taxon>
        <taxon>Paracoccaceae</taxon>
        <taxon>Meinhardsimonia</taxon>
    </lineage>
</organism>
<feature type="transmembrane region" description="Helical" evidence="5">
    <location>
        <begin position="38"/>
        <end position="61"/>
    </location>
</feature>
<evidence type="ECO:0000313" key="8">
    <source>
        <dbReference type="Proteomes" id="UP000199328"/>
    </source>
</evidence>
<feature type="transmembrane region" description="Helical" evidence="5">
    <location>
        <begin position="237"/>
        <end position="257"/>
    </location>
</feature>
<feature type="transmembrane region" description="Helical" evidence="5">
    <location>
        <begin position="100"/>
        <end position="118"/>
    </location>
</feature>
<keyword evidence="2 5" id="KW-0812">Transmembrane</keyword>
<feature type="transmembrane region" description="Helical" evidence="5">
    <location>
        <begin position="124"/>
        <end position="145"/>
    </location>
</feature>
<feature type="transmembrane region" description="Helical" evidence="5">
    <location>
        <begin position="165"/>
        <end position="187"/>
    </location>
</feature>
<feature type="transmembrane region" description="Helical" evidence="5">
    <location>
        <begin position="67"/>
        <end position="93"/>
    </location>
</feature>
<dbReference type="Gene3D" id="1.20.1420.30">
    <property type="entry name" value="NCX, central ion-binding region"/>
    <property type="match status" value="1"/>
</dbReference>
<dbReference type="GO" id="GO:0005262">
    <property type="term" value="F:calcium channel activity"/>
    <property type="evidence" value="ECO:0007669"/>
    <property type="project" value="TreeGrafter"/>
</dbReference>
<feature type="transmembrane region" description="Helical" evidence="5">
    <location>
        <begin position="297"/>
        <end position="315"/>
    </location>
</feature>
<dbReference type="InterPro" id="IPR004481">
    <property type="entry name" value="K/Na/Ca-exchanger"/>
</dbReference>
<dbReference type="EMBL" id="FNFV01000001">
    <property type="protein sequence ID" value="SDK14645.1"/>
    <property type="molecule type" value="Genomic_DNA"/>
</dbReference>
<dbReference type="InterPro" id="IPR044880">
    <property type="entry name" value="NCX_ion-bd_dom_sf"/>
</dbReference>
<protein>
    <submittedName>
        <fullName evidence="7">Cation:H+ antiporter</fullName>
    </submittedName>
</protein>
<dbReference type="GO" id="GO:0008273">
    <property type="term" value="F:calcium, potassium:sodium antiporter activity"/>
    <property type="evidence" value="ECO:0007669"/>
    <property type="project" value="TreeGrafter"/>
</dbReference>
<keyword evidence="8" id="KW-1185">Reference proteome</keyword>
<feature type="domain" description="Sodium/calcium exchanger membrane region" evidence="6">
    <location>
        <begin position="4"/>
        <end position="141"/>
    </location>
</feature>
<dbReference type="NCBIfam" id="TIGR00367">
    <property type="entry name" value="calcium/sodium antiporter"/>
    <property type="match status" value="1"/>
</dbReference>
<evidence type="ECO:0000259" key="6">
    <source>
        <dbReference type="Pfam" id="PF01699"/>
    </source>
</evidence>
<evidence type="ECO:0000313" key="7">
    <source>
        <dbReference type="EMBL" id="SDK14645.1"/>
    </source>
</evidence>
<keyword evidence="4 5" id="KW-0472">Membrane</keyword>
<proteinExistence type="predicted"/>
<feature type="transmembrane region" description="Helical" evidence="5">
    <location>
        <begin position="269"/>
        <end position="290"/>
    </location>
</feature>
<dbReference type="PANTHER" id="PTHR10846:SF8">
    <property type="entry name" value="INNER MEMBRANE PROTEIN YRBG"/>
    <property type="match status" value="1"/>
</dbReference>
<dbReference type="InterPro" id="IPR004837">
    <property type="entry name" value="NaCa_Exmemb"/>
</dbReference>
<dbReference type="Proteomes" id="UP000199328">
    <property type="component" value="Unassembled WGS sequence"/>
</dbReference>
<dbReference type="AlphaFoldDB" id="A0A1G8ZJS6"/>
<feature type="domain" description="Sodium/calcium exchanger membrane region" evidence="6">
    <location>
        <begin position="173"/>
        <end position="314"/>
    </location>
</feature>
<evidence type="ECO:0000256" key="3">
    <source>
        <dbReference type="ARBA" id="ARBA00022989"/>
    </source>
</evidence>
<dbReference type="GO" id="GO:0006874">
    <property type="term" value="P:intracellular calcium ion homeostasis"/>
    <property type="evidence" value="ECO:0007669"/>
    <property type="project" value="TreeGrafter"/>
</dbReference>
<reference evidence="8" key="1">
    <citation type="submission" date="2016-10" db="EMBL/GenBank/DDBJ databases">
        <authorList>
            <person name="Varghese N."/>
            <person name="Submissions S."/>
        </authorList>
    </citation>
    <scope>NUCLEOTIDE SEQUENCE [LARGE SCALE GENOMIC DNA]</scope>
    <source>
        <strain evidence="8">CGMCC 1.10789</strain>
    </source>
</reference>
<dbReference type="PANTHER" id="PTHR10846">
    <property type="entry name" value="SODIUM/POTASSIUM/CALCIUM EXCHANGER"/>
    <property type="match status" value="1"/>
</dbReference>
<dbReference type="Pfam" id="PF01699">
    <property type="entry name" value="Na_Ca_ex"/>
    <property type="match status" value="2"/>
</dbReference>
<feature type="transmembrane region" description="Helical" evidence="5">
    <location>
        <begin position="6"/>
        <end position="26"/>
    </location>
</feature>
<name>A0A1G8ZJS6_9RHOB</name>
<evidence type="ECO:0000256" key="2">
    <source>
        <dbReference type="ARBA" id="ARBA00022692"/>
    </source>
</evidence>
<evidence type="ECO:0000256" key="1">
    <source>
        <dbReference type="ARBA" id="ARBA00004141"/>
    </source>
</evidence>
<feature type="transmembrane region" description="Helical" evidence="5">
    <location>
        <begin position="207"/>
        <end position="230"/>
    </location>
</feature>
<dbReference type="GO" id="GO:0005886">
    <property type="term" value="C:plasma membrane"/>
    <property type="evidence" value="ECO:0007669"/>
    <property type="project" value="TreeGrafter"/>
</dbReference>
<dbReference type="STRING" id="990712.SAMN05216257_101748"/>